<keyword evidence="1" id="KW-1133">Transmembrane helix</keyword>
<evidence type="ECO:0000256" key="1">
    <source>
        <dbReference type="SAM" id="Phobius"/>
    </source>
</evidence>
<keyword evidence="3" id="KW-1185">Reference proteome</keyword>
<name>A0A371FF11_MUCPR</name>
<dbReference type="EMBL" id="QJKJ01009351">
    <property type="protein sequence ID" value="RDX76887.1"/>
    <property type="molecule type" value="Genomic_DNA"/>
</dbReference>
<evidence type="ECO:0000313" key="2">
    <source>
        <dbReference type="EMBL" id="RDX76887.1"/>
    </source>
</evidence>
<evidence type="ECO:0000313" key="3">
    <source>
        <dbReference type="Proteomes" id="UP000257109"/>
    </source>
</evidence>
<protein>
    <submittedName>
        <fullName evidence="2">Uncharacterized protein</fullName>
    </submittedName>
</protein>
<feature type="transmembrane region" description="Helical" evidence="1">
    <location>
        <begin position="226"/>
        <end position="248"/>
    </location>
</feature>
<dbReference type="AlphaFoldDB" id="A0A371FF11"/>
<comment type="caution">
    <text evidence="2">The sequence shown here is derived from an EMBL/GenBank/DDBJ whole genome shotgun (WGS) entry which is preliminary data.</text>
</comment>
<keyword evidence="1" id="KW-0472">Membrane</keyword>
<organism evidence="2 3">
    <name type="scientific">Mucuna pruriens</name>
    <name type="common">Velvet bean</name>
    <name type="synonym">Dolichos pruriens</name>
    <dbReference type="NCBI Taxonomy" id="157652"/>
    <lineage>
        <taxon>Eukaryota</taxon>
        <taxon>Viridiplantae</taxon>
        <taxon>Streptophyta</taxon>
        <taxon>Embryophyta</taxon>
        <taxon>Tracheophyta</taxon>
        <taxon>Spermatophyta</taxon>
        <taxon>Magnoliopsida</taxon>
        <taxon>eudicotyledons</taxon>
        <taxon>Gunneridae</taxon>
        <taxon>Pentapetalae</taxon>
        <taxon>rosids</taxon>
        <taxon>fabids</taxon>
        <taxon>Fabales</taxon>
        <taxon>Fabaceae</taxon>
        <taxon>Papilionoideae</taxon>
        <taxon>50 kb inversion clade</taxon>
        <taxon>NPAAA clade</taxon>
        <taxon>indigoferoid/millettioid clade</taxon>
        <taxon>Phaseoleae</taxon>
        <taxon>Mucuna</taxon>
    </lineage>
</organism>
<keyword evidence="1" id="KW-0812">Transmembrane</keyword>
<feature type="non-terminal residue" evidence="2">
    <location>
        <position position="1"/>
    </location>
</feature>
<dbReference type="Proteomes" id="UP000257109">
    <property type="component" value="Unassembled WGS sequence"/>
</dbReference>
<reference evidence="2" key="1">
    <citation type="submission" date="2018-05" db="EMBL/GenBank/DDBJ databases">
        <title>Draft genome of Mucuna pruriens seed.</title>
        <authorList>
            <person name="Nnadi N.E."/>
            <person name="Vos R."/>
            <person name="Hasami M.H."/>
            <person name="Devisetty U.K."/>
            <person name="Aguiy J.C."/>
        </authorList>
    </citation>
    <scope>NUCLEOTIDE SEQUENCE [LARGE SCALE GENOMIC DNA]</scope>
    <source>
        <strain evidence="2">JCA_2017</strain>
    </source>
</reference>
<accession>A0A371FF11</accession>
<proteinExistence type="predicted"/>
<sequence length="266" mass="30289">MSLSPNVITRVGVMSAFPRTTRTSLTILFWLLSTRTPPPPPDMVVMTPMCRFDSPRWSGRTFYETRTTLVCWVLVAALSRLSGVSASTYSLLSESVGYRLFSVASPLPVDRLNHPPPQCASLPKLKSPPCWGFSQREGVVVHPDRSIVKMRQRVSILGPLLLSDWALLDQETRLVDLGQDGRPFHHVLSYWPSPLLSSSFLYLHNPSHFHFKLWCFSGPKCKNLNLSALLITFPIWSFSKFFLLFSFYGHSTYKFSFHQLMTLLTF</sequence>
<gene>
    <name evidence="2" type="ORF">CR513_43070</name>
</gene>